<name>A0AA39QZA5_9LECA</name>
<keyword evidence="3" id="KW-1185">Reference proteome</keyword>
<keyword evidence="1" id="KW-0812">Transmembrane</keyword>
<feature type="transmembrane region" description="Helical" evidence="1">
    <location>
        <begin position="103"/>
        <end position="120"/>
    </location>
</feature>
<dbReference type="AlphaFoldDB" id="A0AA39QZA5"/>
<reference evidence="2" key="1">
    <citation type="submission" date="2023-03" db="EMBL/GenBank/DDBJ databases">
        <title>Complete genome of Cladonia borealis.</title>
        <authorList>
            <person name="Park H."/>
        </authorList>
    </citation>
    <scope>NUCLEOTIDE SEQUENCE</scope>
    <source>
        <strain evidence="2">ANT050790</strain>
    </source>
</reference>
<sequence>MAIVQQSPTDLSPITRYILSLPWMDYLNTTDAALQQGRKMGVAILDMVDRAVLSLLSEDHLDTVLTALQQAYTMVPATFDTINHAVFVADGIIEPFAPGDMRLAIWIWIFLMVLIIIACFF</sequence>
<evidence type="ECO:0000313" key="2">
    <source>
        <dbReference type="EMBL" id="KAK0510860.1"/>
    </source>
</evidence>
<keyword evidence="1" id="KW-0472">Membrane</keyword>
<accession>A0AA39QZA5</accession>
<protein>
    <submittedName>
        <fullName evidence="2">Uncharacterized protein</fullName>
    </submittedName>
</protein>
<keyword evidence="1" id="KW-1133">Transmembrane helix</keyword>
<evidence type="ECO:0000313" key="3">
    <source>
        <dbReference type="Proteomes" id="UP001166286"/>
    </source>
</evidence>
<proteinExistence type="predicted"/>
<dbReference type="Proteomes" id="UP001166286">
    <property type="component" value="Unassembled WGS sequence"/>
</dbReference>
<gene>
    <name evidence="2" type="ORF">JMJ35_006412</name>
</gene>
<evidence type="ECO:0000256" key="1">
    <source>
        <dbReference type="SAM" id="Phobius"/>
    </source>
</evidence>
<dbReference type="EMBL" id="JAFEKC020000014">
    <property type="protein sequence ID" value="KAK0510860.1"/>
    <property type="molecule type" value="Genomic_DNA"/>
</dbReference>
<organism evidence="2 3">
    <name type="scientific">Cladonia borealis</name>
    <dbReference type="NCBI Taxonomy" id="184061"/>
    <lineage>
        <taxon>Eukaryota</taxon>
        <taxon>Fungi</taxon>
        <taxon>Dikarya</taxon>
        <taxon>Ascomycota</taxon>
        <taxon>Pezizomycotina</taxon>
        <taxon>Lecanoromycetes</taxon>
        <taxon>OSLEUM clade</taxon>
        <taxon>Lecanoromycetidae</taxon>
        <taxon>Lecanorales</taxon>
        <taxon>Lecanorineae</taxon>
        <taxon>Cladoniaceae</taxon>
        <taxon>Cladonia</taxon>
    </lineage>
</organism>
<comment type="caution">
    <text evidence="2">The sequence shown here is derived from an EMBL/GenBank/DDBJ whole genome shotgun (WGS) entry which is preliminary data.</text>
</comment>